<feature type="transmembrane region" description="Helical" evidence="6">
    <location>
        <begin position="232"/>
        <end position="250"/>
    </location>
</feature>
<evidence type="ECO:0000256" key="3">
    <source>
        <dbReference type="ARBA" id="ARBA00023027"/>
    </source>
</evidence>
<feature type="domain" description="TIR" evidence="7">
    <location>
        <begin position="1"/>
        <end position="130"/>
    </location>
</feature>
<keyword evidence="6" id="KW-0812">Transmembrane</keyword>
<dbReference type="SMR" id="A0A6A1UGU9"/>
<dbReference type="GO" id="GO:0061809">
    <property type="term" value="F:NAD+ nucleosidase activity, cyclic ADP-ribose generating"/>
    <property type="evidence" value="ECO:0007669"/>
    <property type="project" value="UniProtKB-EC"/>
</dbReference>
<dbReference type="GO" id="GO:0007165">
    <property type="term" value="P:signal transduction"/>
    <property type="evidence" value="ECO:0007669"/>
    <property type="project" value="InterPro"/>
</dbReference>
<evidence type="ECO:0000256" key="4">
    <source>
        <dbReference type="ARBA" id="ARBA00047304"/>
    </source>
</evidence>
<dbReference type="SMART" id="SM00255">
    <property type="entry name" value="TIR"/>
    <property type="match status" value="1"/>
</dbReference>
<evidence type="ECO:0000313" key="8">
    <source>
        <dbReference type="EMBL" id="KAB1199117.1"/>
    </source>
</evidence>
<comment type="catalytic activity">
    <reaction evidence="4">
        <text>NAD(+) + H2O = ADP-D-ribose + nicotinamide + H(+)</text>
        <dbReference type="Rhea" id="RHEA:16301"/>
        <dbReference type="ChEBI" id="CHEBI:15377"/>
        <dbReference type="ChEBI" id="CHEBI:15378"/>
        <dbReference type="ChEBI" id="CHEBI:17154"/>
        <dbReference type="ChEBI" id="CHEBI:57540"/>
        <dbReference type="ChEBI" id="CHEBI:57967"/>
        <dbReference type="EC" id="3.2.2.6"/>
    </reaction>
    <physiologicalReaction direction="left-to-right" evidence="4">
        <dbReference type="Rhea" id="RHEA:16302"/>
    </physiologicalReaction>
</comment>
<dbReference type="Proteomes" id="UP000516437">
    <property type="component" value="Unassembled WGS sequence"/>
</dbReference>
<comment type="caution">
    <text evidence="8">The sequence shown here is derived from an EMBL/GenBank/DDBJ whole genome shotgun (WGS) entry which is preliminary data.</text>
</comment>
<evidence type="ECO:0000259" key="7">
    <source>
        <dbReference type="PROSITE" id="PS50104"/>
    </source>
</evidence>
<protein>
    <recommendedName>
        <fullName evidence="1">ADP-ribosyl cyclase/cyclic ADP-ribose hydrolase</fullName>
        <ecNumber evidence="1">3.2.2.6</ecNumber>
    </recommendedName>
</protein>
<dbReference type="EMBL" id="RXIC02000495">
    <property type="protein sequence ID" value="KAB1199117.1"/>
    <property type="molecule type" value="Genomic_DNA"/>
</dbReference>
<evidence type="ECO:0000313" key="9">
    <source>
        <dbReference type="Proteomes" id="UP000516437"/>
    </source>
</evidence>
<name>A0A6A1UGU9_9ROSI</name>
<accession>A0A6A1UGU9</accession>
<dbReference type="EC" id="3.2.2.6" evidence="1"/>
<dbReference type="PROSITE" id="PS50104">
    <property type="entry name" value="TIR"/>
    <property type="match status" value="1"/>
</dbReference>
<dbReference type="AlphaFoldDB" id="A0A6A1UGU9"/>
<feature type="region of interest" description="Disordered" evidence="5">
    <location>
        <begin position="202"/>
        <end position="227"/>
    </location>
</feature>
<dbReference type="PANTHER" id="PTHR32009">
    <property type="entry name" value="TMV RESISTANCE PROTEIN N-LIKE"/>
    <property type="match status" value="1"/>
</dbReference>
<dbReference type="OrthoDB" id="1905256at2759"/>
<dbReference type="Pfam" id="PF01582">
    <property type="entry name" value="TIR"/>
    <property type="match status" value="1"/>
</dbReference>
<organism evidence="8 9">
    <name type="scientific">Morella rubra</name>
    <name type="common">Chinese bayberry</name>
    <dbReference type="NCBI Taxonomy" id="262757"/>
    <lineage>
        <taxon>Eukaryota</taxon>
        <taxon>Viridiplantae</taxon>
        <taxon>Streptophyta</taxon>
        <taxon>Embryophyta</taxon>
        <taxon>Tracheophyta</taxon>
        <taxon>Spermatophyta</taxon>
        <taxon>Magnoliopsida</taxon>
        <taxon>eudicotyledons</taxon>
        <taxon>Gunneridae</taxon>
        <taxon>Pentapetalae</taxon>
        <taxon>rosids</taxon>
        <taxon>fabids</taxon>
        <taxon>Fagales</taxon>
        <taxon>Myricaceae</taxon>
        <taxon>Morella</taxon>
    </lineage>
</organism>
<proteinExistence type="predicted"/>
<keyword evidence="3" id="KW-0520">NAD</keyword>
<dbReference type="Gene3D" id="3.40.50.10140">
    <property type="entry name" value="Toll/interleukin-1 receptor homology (TIR) domain"/>
    <property type="match status" value="1"/>
</dbReference>
<evidence type="ECO:0000256" key="2">
    <source>
        <dbReference type="ARBA" id="ARBA00022801"/>
    </source>
</evidence>
<dbReference type="InterPro" id="IPR000157">
    <property type="entry name" value="TIR_dom"/>
</dbReference>
<gene>
    <name evidence="8" type="ORF">CJ030_MR0G027285</name>
</gene>
<sequence>MLRNGVTISPAHVKTIEESRISIIIFSENYASSTWCLDELIIILECRKMKKQHVLPVFYGVDPSHVRNQTKSFEKPFADLKERFKNDIKKVQRWRKALREVAGYSGFHWKKETKQSDFIQGIVEDITERLNTSGNLGPSTAAANLDMYIADIRGRKLFAGRERVRPNVVNDFAEIRRKSPFAATERDPPSVVNHFAEIRCRSPSPATERDPPRMVNSNTSRQPLSDDSSPASVFYFVLFYFFLFFLLVYFS</sequence>
<keyword evidence="2" id="KW-0378">Hydrolase</keyword>
<keyword evidence="9" id="KW-1185">Reference proteome</keyword>
<keyword evidence="6" id="KW-1133">Transmembrane helix</keyword>
<evidence type="ECO:0000256" key="6">
    <source>
        <dbReference type="SAM" id="Phobius"/>
    </source>
</evidence>
<evidence type="ECO:0000256" key="5">
    <source>
        <dbReference type="SAM" id="MobiDB-lite"/>
    </source>
</evidence>
<dbReference type="PANTHER" id="PTHR32009:SF39">
    <property type="entry name" value="TIR DOMAIN-CONTAINING PROTEIN"/>
    <property type="match status" value="1"/>
</dbReference>
<evidence type="ECO:0000256" key="1">
    <source>
        <dbReference type="ARBA" id="ARBA00011982"/>
    </source>
</evidence>
<keyword evidence="6" id="KW-0472">Membrane</keyword>
<reference evidence="8 9" key="1">
    <citation type="journal article" date="2019" name="Plant Biotechnol. J.">
        <title>The red bayberry genome and genetic basis of sex determination.</title>
        <authorList>
            <person name="Jia H.M."/>
            <person name="Jia H.J."/>
            <person name="Cai Q.L."/>
            <person name="Wang Y."/>
            <person name="Zhao H.B."/>
            <person name="Yang W.F."/>
            <person name="Wang G.Y."/>
            <person name="Li Y.H."/>
            <person name="Zhan D.L."/>
            <person name="Shen Y.T."/>
            <person name="Niu Q.F."/>
            <person name="Chang L."/>
            <person name="Qiu J."/>
            <person name="Zhao L."/>
            <person name="Xie H.B."/>
            <person name="Fu W.Y."/>
            <person name="Jin J."/>
            <person name="Li X.W."/>
            <person name="Jiao Y."/>
            <person name="Zhou C.C."/>
            <person name="Tu T."/>
            <person name="Chai C.Y."/>
            <person name="Gao J.L."/>
            <person name="Fan L.J."/>
            <person name="van de Weg E."/>
            <person name="Wang J.Y."/>
            <person name="Gao Z.S."/>
        </authorList>
    </citation>
    <scope>NUCLEOTIDE SEQUENCE [LARGE SCALE GENOMIC DNA]</scope>
    <source>
        <tissue evidence="8">Leaves</tissue>
    </source>
</reference>
<feature type="compositionally biased region" description="Polar residues" evidence="5">
    <location>
        <begin position="215"/>
        <end position="227"/>
    </location>
</feature>
<dbReference type="SUPFAM" id="SSF52200">
    <property type="entry name" value="Toll/Interleukin receptor TIR domain"/>
    <property type="match status" value="1"/>
</dbReference>
<dbReference type="InterPro" id="IPR035897">
    <property type="entry name" value="Toll_tir_struct_dom_sf"/>
</dbReference>